<dbReference type="Pfam" id="PF17782">
    <property type="entry name" value="WHD_DprA"/>
    <property type="match status" value="1"/>
</dbReference>
<evidence type="ECO:0000256" key="1">
    <source>
        <dbReference type="ARBA" id="ARBA00006525"/>
    </source>
</evidence>
<evidence type="ECO:0000259" key="4">
    <source>
        <dbReference type="Pfam" id="PF17782"/>
    </source>
</evidence>
<dbReference type="InterPro" id="IPR057666">
    <property type="entry name" value="DrpA_SLOG"/>
</dbReference>
<dbReference type="InterPro" id="IPR041614">
    <property type="entry name" value="DprA_WH"/>
</dbReference>
<accession>A0A6N8TDM8</accession>
<dbReference type="Proteomes" id="UP000440304">
    <property type="component" value="Unassembled WGS sequence"/>
</dbReference>
<dbReference type="EMBL" id="WUML01000002">
    <property type="protein sequence ID" value="MXN99313.1"/>
    <property type="molecule type" value="Genomic_DNA"/>
</dbReference>
<organism evidence="5 6">
    <name type="scientific">Shinella zoogloeoides</name>
    <name type="common">Crabtreella saccharophila</name>
    <dbReference type="NCBI Taxonomy" id="352475"/>
    <lineage>
        <taxon>Bacteria</taxon>
        <taxon>Pseudomonadati</taxon>
        <taxon>Pseudomonadota</taxon>
        <taxon>Alphaproteobacteria</taxon>
        <taxon>Hyphomicrobiales</taxon>
        <taxon>Rhizobiaceae</taxon>
        <taxon>Shinella</taxon>
    </lineage>
</organism>
<protein>
    <submittedName>
        <fullName evidence="5">DNA-protecting protein DprA</fullName>
    </submittedName>
</protein>
<evidence type="ECO:0000313" key="6">
    <source>
        <dbReference type="Proteomes" id="UP000440304"/>
    </source>
</evidence>
<dbReference type="Pfam" id="PF02481">
    <property type="entry name" value="DNA_processg_A"/>
    <property type="match status" value="1"/>
</dbReference>
<comment type="caution">
    <text evidence="5">The sequence shown here is derived from an EMBL/GenBank/DDBJ whole genome shotgun (WGS) entry which is preliminary data.</text>
</comment>
<dbReference type="AlphaFoldDB" id="A0A6N8TDM8"/>
<dbReference type="InterPro" id="IPR036388">
    <property type="entry name" value="WH-like_DNA-bd_sf"/>
</dbReference>
<feature type="domain" description="DprA winged helix" evidence="4">
    <location>
        <begin position="322"/>
        <end position="376"/>
    </location>
</feature>
<evidence type="ECO:0000256" key="2">
    <source>
        <dbReference type="SAM" id="MobiDB-lite"/>
    </source>
</evidence>
<dbReference type="SUPFAM" id="SSF102405">
    <property type="entry name" value="MCP/YpsA-like"/>
    <property type="match status" value="1"/>
</dbReference>
<feature type="domain" description="Smf/DprA SLOG" evidence="3">
    <location>
        <begin position="87"/>
        <end position="294"/>
    </location>
</feature>
<dbReference type="RefSeq" id="WP_160784732.1">
    <property type="nucleotide sequence ID" value="NZ_CP086610.1"/>
</dbReference>
<dbReference type="Pfam" id="PF21102">
    <property type="entry name" value="DprA_N"/>
    <property type="match status" value="1"/>
</dbReference>
<evidence type="ECO:0000313" key="5">
    <source>
        <dbReference type="EMBL" id="MXN99313.1"/>
    </source>
</evidence>
<sequence length="383" mass="40727">MDDRSAGTRGIALTERQRIAWLRLIRSDNVGPVTFRELINHFGSAETALEMLPELSRRGGASRSIRVASRGEAERELEIAERHGAAFVGIGEPDYPPFLRQIDGAPPLLAVKGDRRVVAAPAVGIVGARNASISGMKFASLLAREIGRAGYTIVSGLARGIDTAAHRASLDTGTVAAMAGGLDKPYPPENIGLLDELTHGQGLAISEMPFGWEPRARDFPRRNRLIAGMSLGLVVVEAAMRSGSLITARNAGDFGRQVFAVPGSPLDPRCEGTNGLLKDGATIVTTPQDVLEALRPLCEPDLFTPRPGAREPAEDARPGLLAPPNDSQRERIADALSQVPAEIDDIVRHTGIAPATVYLVLLELDLAGRIQRHAGGAVSILPD</sequence>
<reference evidence="5 6" key="1">
    <citation type="submission" date="2019-12" db="EMBL/GenBank/DDBJ databases">
        <title>Shinella granuli gen. nov., sp. nov., and proposal of the reclassification of Zoogloea ramigera ATCC 19623 as Shinella zoogloeoides sp. nov.</title>
        <authorList>
            <person name="Gao J."/>
        </authorList>
    </citation>
    <scope>NUCLEOTIDE SEQUENCE [LARGE SCALE GENOMIC DNA]</scope>
    <source>
        <strain evidence="5 6">DSM 287</strain>
    </source>
</reference>
<gene>
    <name evidence="5" type="primary">dprA</name>
    <name evidence="5" type="ORF">GR156_03295</name>
</gene>
<feature type="region of interest" description="Disordered" evidence="2">
    <location>
        <begin position="304"/>
        <end position="326"/>
    </location>
</feature>
<evidence type="ECO:0000259" key="3">
    <source>
        <dbReference type="Pfam" id="PF02481"/>
    </source>
</evidence>
<dbReference type="InterPro" id="IPR003488">
    <property type="entry name" value="DprA"/>
</dbReference>
<dbReference type="GO" id="GO:0009294">
    <property type="term" value="P:DNA-mediated transformation"/>
    <property type="evidence" value="ECO:0007669"/>
    <property type="project" value="InterPro"/>
</dbReference>
<proteinExistence type="inferred from homology"/>
<feature type="compositionally biased region" description="Basic and acidic residues" evidence="2">
    <location>
        <begin position="308"/>
        <end position="317"/>
    </location>
</feature>
<dbReference type="Gene3D" id="3.40.50.450">
    <property type="match status" value="1"/>
</dbReference>
<dbReference type="NCBIfam" id="TIGR00732">
    <property type="entry name" value="dprA"/>
    <property type="match status" value="1"/>
</dbReference>
<dbReference type="OrthoDB" id="9785707at2"/>
<comment type="similarity">
    <text evidence="1">Belongs to the DprA/Smf family.</text>
</comment>
<dbReference type="PANTHER" id="PTHR43022">
    <property type="entry name" value="PROTEIN SMF"/>
    <property type="match status" value="1"/>
</dbReference>
<dbReference type="Gene3D" id="1.10.10.10">
    <property type="entry name" value="Winged helix-like DNA-binding domain superfamily/Winged helix DNA-binding domain"/>
    <property type="match status" value="1"/>
</dbReference>
<name>A0A6N8TDM8_SHIZO</name>
<dbReference type="PANTHER" id="PTHR43022:SF1">
    <property type="entry name" value="PROTEIN SMF"/>
    <property type="match status" value="1"/>
</dbReference>